<dbReference type="AlphaFoldDB" id="A0A0A9Q1A8"/>
<protein>
    <submittedName>
        <fullName evidence="1">Uncharacterized protein</fullName>
    </submittedName>
</protein>
<evidence type="ECO:0000313" key="1">
    <source>
        <dbReference type="EMBL" id="JAD28219.1"/>
    </source>
</evidence>
<accession>A0A0A9Q1A8</accession>
<reference evidence="1" key="1">
    <citation type="submission" date="2014-09" db="EMBL/GenBank/DDBJ databases">
        <authorList>
            <person name="Magalhaes I.L.F."/>
            <person name="Oliveira U."/>
            <person name="Santos F.R."/>
            <person name="Vidigal T.H.D.A."/>
            <person name="Brescovit A.D."/>
            <person name="Santos A.J."/>
        </authorList>
    </citation>
    <scope>NUCLEOTIDE SEQUENCE</scope>
    <source>
        <tissue evidence="1">Shoot tissue taken approximately 20 cm above the soil surface</tissue>
    </source>
</reference>
<sequence length="40" mass="5072">MICLMHRVWLAHLHRKPPFMFFYTMFPKAYLPYINSYFIF</sequence>
<proteinExistence type="predicted"/>
<reference evidence="1" key="2">
    <citation type="journal article" date="2015" name="Data Brief">
        <title>Shoot transcriptome of the giant reed, Arundo donax.</title>
        <authorList>
            <person name="Barrero R.A."/>
            <person name="Guerrero F.D."/>
            <person name="Moolhuijzen P."/>
            <person name="Goolsby J.A."/>
            <person name="Tidwell J."/>
            <person name="Bellgard S.E."/>
            <person name="Bellgard M.I."/>
        </authorList>
    </citation>
    <scope>NUCLEOTIDE SEQUENCE</scope>
    <source>
        <tissue evidence="1">Shoot tissue taken approximately 20 cm above the soil surface</tissue>
    </source>
</reference>
<dbReference type="EMBL" id="GBRH01269676">
    <property type="protein sequence ID" value="JAD28219.1"/>
    <property type="molecule type" value="Transcribed_RNA"/>
</dbReference>
<name>A0A0A9Q1A8_ARUDO</name>
<organism evidence="1">
    <name type="scientific">Arundo donax</name>
    <name type="common">Giant reed</name>
    <name type="synonym">Donax arundinaceus</name>
    <dbReference type="NCBI Taxonomy" id="35708"/>
    <lineage>
        <taxon>Eukaryota</taxon>
        <taxon>Viridiplantae</taxon>
        <taxon>Streptophyta</taxon>
        <taxon>Embryophyta</taxon>
        <taxon>Tracheophyta</taxon>
        <taxon>Spermatophyta</taxon>
        <taxon>Magnoliopsida</taxon>
        <taxon>Liliopsida</taxon>
        <taxon>Poales</taxon>
        <taxon>Poaceae</taxon>
        <taxon>PACMAD clade</taxon>
        <taxon>Arundinoideae</taxon>
        <taxon>Arundineae</taxon>
        <taxon>Arundo</taxon>
    </lineage>
</organism>